<comment type="caution">
    <text evidence="1">The sequence shown here is derived from an EMBL/GenBank/DDBJ whole genome shotgun (WGS) entry which is preliminary data.</text>
</comment>
<name>A0ABX1PH99_9RHOO</name>
<sequence>MISWAFPLLPDAFCIKIYMPPLETGLVTASAGRLPEGSGVIARRSAQQIRRRIGQS</sequence>
<dbReference type="RefSeq" id="WP_169116748.1">
    <property type="nucleotide sequence ID" value="NZ_WTVG02000040.1"/>
</dbReference>
<proteinExistence type="predicted"/>
<evidence type="ECO:0000313" key="1">
    <source>
        <dbReference type="EMBL" id="NMG23328.1"/>
    </source>
</evidence>
<dbReference type="EMBL" id="WTVG01000002">
    <property type="protein sequence ID" value="NMG23328.1"/>
    <property type="molecule type" value="Genomic_DNA"/>
</dbReference>
<dbReference type="Proteomes" id="UP000615989">
    <property type="component" value="Unassembled WGS sequence"/>
</dbReference>
<organism evidence="1 2">
    <name type="scientific">Aromatoleum anaerobium</name>
    <dbReference type="NCBI Taxonomy" id="182180"/>
    <lineage>
        <taxon>Bacteria</taxon>
        <taxon>Pseudomonadati</taxon>
        <taxon>Pseudomonadota</taxon>
        <taxon>Betaproteobacteria</taxon>
        <taxon>Rhodocyclales</taxon>
        <taxon>Rhodocyclaceae</taxon>
        <taxon>Aromatoleum</taxon>
    </lineage>
</organism>
<gene>
    <name evidence="1" type="ORF">GO606_01070</name>
</gene>
<reference evidence="1" key="1">
    <citation type="submission" date="2019-12" db="EMBL/GenBank/DDBJ databases">
        <title>Comparative genomics gives insights into the taxonomy of the Azoarcus-Aromatoleum group and reveals separate origins of nif in the plant-associated Azoarcus and non-plant-associated Aromatoleum sub-groups.</title>
        <authorList>
            <person name="Lafos M."/>
            <person name="Maluk M."/>
            <person name="Batista M."/>
            <person name="Junghare M."/>
            <person name="Carmona M."/>
            <person name="Faoro H."/>
            <person name="Cruz L.M."/>
            <person name="Battistoni F."/>
            <person name="De Souza E."/>
            <person name="Pedrosa F."/>
            <person name="Chen W.-M."/>
            <person name="Poole P.S."/>
            <person name="Dixon R.A."/>
            <person name="James E.K."/>
        </authorList>
    </citation>
    <scope>NUCLEOTIDE SEQUENCE</scope>
    <source>
        <strain evidence="1">LuFRes1</strain>
    </source>
</reference>
<keyword evidence="2" id="KW-1185">Reference proteome</keyword>
<protein>
    <submittedName>
        <fullName evidence="1">Uncharacterized protein</fullName>
    </submittedName>
</protein>
<evidence type="ECO:0000313" key="2">
    <source>
        <dbReference type="Proteomes" id="UP000615989"/>
    </source>
</evidence>
<accession>A0ABX1PH99</accession>